<dbReference type="SMART" id="SM00388">
    <property type="entry name" value="HisKA"/>
    <property type="match status" value="1"/>
</dbReference>
<keyword evidence="8" id="KW-0472">Membrane</keyword>
<dbReference type="Gene3D" id="6.10.340.10">
    <property type="match status" value="1"/>
</dbReference>
<evidence type="ECO:0000256" key="1">
    <source>
        <dbReference type="ARBA" id="ARBA00000085"/>
    </source>
</evidence>
<dbReference type="AlphaFoldDB" id="A0A1G7KWU4"/>
<reference evidence="12 13" key="1">
    <citation type="submission" date="2016-10" db="EMBL/GenBank/DDBJ databases">
        <authorList>
            <person name="de Groot N.N."/>
        </authorList>
    </citation>
    <scope>NUCLEOTIDE SEQUENCE [LARGE SCALE GENOMIC DNA]</scope>
    <source>
        <strain evidence="12 13">DSM 25584</strain>
    </source>
</reference>
<dbReference type="EC" id="2.7.13.3" evidence="3"/>
<feature type="domain" description="HAMP" evidence="11">
    <location>
        <begin position="161"/>
        <end position="217"/>
    </location>
</feature>
<dbReference type="Gene3D" id="1.10.287.130">
    <property type="match status" value="1"/>
</dbReference>
<dbReference type="Proteomes" id="UP000199415">
    <property type="component" value="Unassembled WGS sequence"/>
</dbReference>
<keyword evidence="4" id="KW-0597">Phosphoprotein</keyword>
<dbReference type="InterPro" id="IPR003660">
    <property type="entry name" value="HAMP_dom"/>
</dbReference>
<dbReference type="GO" id="GO:0005886">
    <property type="term" value="C:plasma membrane"/>
    <property type="evidence" value="ECO:0007669"/>
    <property type="project" value="TreeGrafter"/>
</dbReference>
<dbReference type="CDD" id="cd00082">
    <property type="entry name" value="HisKA"/>
    <property type="match status" value="1"/>
</dbReference>
<dbReference type="Pfam" id="PF00512">
    <property type="entry name" value="HisKA"/>
    <property type="match status" value="1"/>
</dbReference>
<dbReference type="NCBIfam" id="TIGR00229">
    <property type="entry name" value="sensory_box"/>
    <property type="match status" value="1"/>
</dbReference>
<comment type="catalytic activity">
    <reaction evidence="1">
        <text>ATP + protein L-histidine = ADP + protein N-phospho-L-histidine.</text>
        <dbReference type="EC" id="2.7.13.3"/>
    </reaction>
</comment>
<evidence type="ECO:0000313" key="13">
    <source>
        <dbReference type="Proteomes" id="UP000199415"/>
    </source>
</evidence>
<feature type="transmembrane region" description="Helical" evidence="8">
    <location>
        <begin position="136"/>
        <end position="159"/>
    </location>
</feature>
<dbReference type="InterPro" id="IPR035965">
    <property type="entry name" value="PAS-like_dom_sf"/>
</dbReference>
<protein>
    <recommendedName>
        <fullName evidence="3">histidine kinase</fullName>
        <ecNumber evidence="3">2.7.13.3</ecNumber>
    </recommendedName>
</protein>
<dbReference type="Gene3D" id="3.30.565.10">
    <property type="entry name" value="Histidine kinase-like ATPase, C-terminal domain"/>
    <property type="match status" value="1"/>
</dbReference>
<dbReference type="PANTHER" id="PTHR43047">
    <property type="entry name" value="TWO-COMPONENT HISTIDINE PROTEIN KINASE"/>
    <property type="match status" value="1"/>
</dbReference>
<evidence type="ECO:0000256" key="6">
    <source>
        <dbReference type="ARBA" id="ARBA00022777"/>
    </source>
</evidence>
<evidence type="ECO:0000256" key="4">
    <source>
        <dbReference type="ARBA" id="ARBA00022553"/>
    </source>
</evidence>
<name>A0A1G7KWU4_9PROT</name>
<keyword evidence="6" id="KW-0418">Kinase</keyword>
<dbReference type="InterPro" id="IPR005467">
    <property type="entry name" value="His_kinase_dom"/>
</dbReference>
<dbReference type="SMART" id="SM00091">
    <property type="entry name" value="PAS"/>
    <property type="match status" value="1"/>
</dbReference>
<dbReference type="PROSITE" id="PS50112">
    <property type="entry name" value="PAS"/>
    <property type="match status" value="1"/>
</dbReference>
<dbReference type="PROSITE" id="PS50885">
    <property type="entry name" value="HAMP"/>
    <property type="match status" value="1"/>
</dbReference>
<dbReference type="InterPro" id="IPR000014">
    <property type="entry name" value="PAS"/>
</dbReference>
<dbReference type="Gene3D" id="3.30.450.20">
    <property type="entry name" value="PAS domain"/>
    <property type="match status" value="1"/>
</dbReference>
<feature type="domain" description="Histidine kinase" evidence="9">
    <location>
        <begin position="370"/>
        <end position="592"/>
    </location>
</feature>
<evidence type="ECO:0000256" key="7">
    <source>
        <dbReference type="SAM" id="Coils"/>
    </source>
</evidence>
<feature type="coiled-coil region" evidence="7">
    <location>
        <begin position="336"/>
        <end position="366"/>
    </location>
</feature>
<dbReference type="InterPro" id="IPR036097">
    <property type="entry name" value="HisK_dim/P_sf"/>
</dbReference>
<dbReference type="InterPro" id="IPR003661">
    <property type="entry name" value="HisK_dim/P_dom"/>
</dbReference>
<keyword evidence="5" id="KW-0808">Transferase</keyword>
<evidence type="ECO:0000259" key="11">
    <source>
        <dbReference type="PROSITE" id="PS50885"/>
    </source>
</evidence>
<dbReference type="InterPro" id="IPR004358">
    <property type="entry name" value="Sig_transdc_His_kin-like_C"/>
</dbReference>
<evidence type="ECO:0000313" key="12">
    <source>
        <dbReference type="EMBL" id="SDF41591.1"/>
    </source>
</evidence>
<dbReference type="Pfam" id="PF13426">
    <property type="entry name" value="PAS_9"/>
    <property type="match status" value="1"/>
</dbReference>
<proteinExistence type="predicted"/>
<dbReference type="InterPro" id="IPR036890">
    <property type="entry name" value="HATPase_C_sf"/>
</dbReference>
<evidence type="ECO:0000256" key="8">
    <source>
        <dbReference type="SAM" id="Phobius"/>
    </source>
</evidence>
<keyword evidence="8" id="KW-0812">Transmembrane</keyword>
<evidence type="ECO:0000256" key="3">
    <source>
        <dbReference type="ARBA" id="ARBA00012438"/>
    </source>
</evidence>
<dbReference type="SUPFAM" id="SSF55874">
    <property type="entry name" value="ATPase domain of HSP90 chaperone/DNA topoisomerase II/histidine kinase"/>
    <property type="match status" value="1"/>
</dbReference>
<evidence type="ECO:0000259" key="9">
    <source>
        <dbReference type="PROSITE" id="PS50109"/>
    </source>
</evidence>
<dbReference type="CDD" id="cd00130">
    <property type="entry name" value="PAS"/>
    <property type="match status" value="1"/>
</dbReference>
<keyword evidence="13" id="KW-1185">Reference proteome</keyword>
<organism evidence="12 13">
    <name type="scientific">Limimonas halophila</name>
    <dbReference type="NCBI Taxonomy" id="1082479"/>
    <lineage>
        <taxon>Bacteria</taxon>
        <taxon>Pseudomonadati</taxon>
        <taxon>Pseudomonadota</taxon>
        <taxon>Alphaproteobacteria</taxon>
        <taxon>Rhodospirillales</taxon>
        <taxon>Rhodovibrionaceae</taxon>
        <taxon>Limimonas</taxon>
    </lineage>
</organism>
<dbReference type="GO" id="GO:0000155">
    <property type="term" value="F:phosphorelay sensor kinase activity"/>
    <property type="evidence" value="ECO:0007669"/>
    <property type="project" value="InterPro"/>
</dbReference>
<gene>
    <name evidence="12" type="ORF">SAMN05216241_10123</name>
</gene>
<dbReference type="SMART" id="SM00387">
    <property type="entry name" value="HATPase_c"/>
    <property type="match status" value="1"/>
</dbReference>
<dbReference type="STRING" id="1082479.SAMN05216241_10123"/>
<dbReference type="PANTHER" id="PTHR43047:SF72">
    <property type="entry name" value="OSMOSENSING HISTIDINE PROTEIN KINASE SLN1"/>
    <property type="match status" value="1"/>
</dbReference>
<dbReference type="PRINTS" id="PR00344">
    <property type="entry name" value="BCTRLSENSOR"/>
</dbReference>
<evidence type="ECO:0000259" key="10">
    <source>
        <dbReference type="PROSITE" id="PS50112"/>
    </source>
</evidence>
<comment type="subcellular location">
    <subcellularLocation>
        <location evidence="2">Membrane</location>
    </subcellularLocation>
</comment>
<dbReference type="Pfam" id="PF02518">
    <property type="entry name" value="HATPase_c"/>
    <property type="match status" value="1"/>
</dbReference>
<dbReference type="InterPro" id="IPR003594">
    <property type="entry name" value="HATPase_dom"/>
</dbReference>
<feature type="domain" description="PAS" evidence="10">
    <location>
        <begin position="229"/>
        <end position="299"/>
    </location>
</feature>
<dbReference type="PROSITE" id="PS50109">
    <property type="entry name" value="HIS_KIN"/>
    <property type="match status" value="1"/>
</dbReference>
<dbReference type="SUPFAM" id="SSF47384">
    <property type="entry name" value="Homodimeric domain of signal transducing histidine kinase"/>
    <property type="match status" value="1"/>
</dbReference>
<accession>A0A1G7KWU4</accession>
<dbReference type="SUPFAM" id="SSF55785">
    <property type="entry name" value="PYP-like sensor domain (PAS domain)"/>
    <property type="match status" value="1"/>
</dbReference>
<dbReference type="GO" id="GO:0009927">
    <property type="term" value="F:histidine phosphotransfer kinase activity"/>
    <property type="evidence" value="ECO:0007669"/>
    <property type="project" value="TreeGrafter"/>
</dbReference>
<evidence type="ECO:0000256" key="5">
    <source>
        <dbReference type="ARBA" id="ARBA00022679"/>
    </source>
</evidence>
<dbReference type="EMBL" id="FNCE01000001">
    <property type="protein sequence ID" value="SDF41591.1"/>
    <property type="molecule type" value="Genomic_DNA"/>
</dbReference>
<sequence length="600" mass="65045">MVVSIVTIEILLLVPSYYNNRAELLEQVETEGLAYIRAAKQIPQDSRTSFTDKLERATENSRWMGAAVLAPDGRVLAHQGVPPRLAHRCPEMGAGGVTRDDMRVYEVCWPAETTGLPYAVAARFDSSDAAAKLSAYVLRVGGLVAVVTLGTTGVLLFFVGRRVLLPVLHLRRRLMTVAERPESAPRTQLPSAPARDEIADLVDASGRMLDHVADTLDDLHRRNAALRDSEARFRQIFERSYDGIFLVDVPGDRIVDANPAACAMLGYSEDEITTVRPSAVHPDEMAALSAFYRQVSTRGWAQASGMSCLRPDGSKVPVDIAGAQIDWQGETLMLAVVHDMREHKRLEQALNAAKERAEQADRMKSQFLAAMSHELRTPLNAIIGFSEIMANESLGELGNDRYRDYANDILGAGRHLHDIINDILDISKIEAGQMHVEADALDVRDTVRRTLRLLERRARAANVFLESDVPADLPAIHADERHTRQILTNLVSNAVKFAPAGTVVRVAAETRPGDTVRLSVSDGGPGMDADEVATALEPFQQVRSNAHLADHGGTGLGLPLSKRLAELNGGTLTVDSTAGVGTTVHVDLPPATAGAETAAG</sequence>
<keyword evidence="7" id="KW-0175">Coiled coil</keyword>
<keyword evidence="8" id="KW-1133">Transmembrane helix</keyword>
<evidence type="ECO:0000256" key="2">
    <source>
        <dbReference type="ARBA" id="ARBA00004370"/>
    </source>
</evidence>